<comment type="caution">
    <text evidence="2">The sequence shown here is derived from an EMBL/GenBank/DDBJ whole genome shotgun (WGS) entry which is preliminary data.</text>
</comment>
<dbReference type="InterPro" id="IPR027417">
    <property type="entry name" value="P-loop_NTPase"/>
</dbReference>
<protein>
    <recommendedName>
        <fullName evidence="1">NB-ARC domain-containing protein</fullName>
    </recommendedName>
</protein>
<name>A0ABD1N181_9FABA</name>
<evidence type="ECO:0000313" key="2">
    <source>
        <dbReference type="EMBL" id="KAL2341827.1"/>
    </source>
</evidence>
<evidence type="ECO:0000259" key="1">
    <source>
        <dbReference type="Pfam" id="PF00931"/>
    </source>
</evidence>
<proteinExistence type="predicted"/>
<feature type="domain" description="NB-ARC" evidence="1">
    <location>
        <begin position="1"/>
        <end position="138"/>
    </location>
</feature>
<dbReference type="AlphaFoldDB" id="A0ABD1N181"/>
<dbReference type="SUPFAM" id="SSF52540">
    <property type="entry name" value="P-loop containing nucleoside triphosphate hydrolases"/>
    <property type="match status" value="1"/>
</dbReference>
<dbReference type="Gene3D" id="3.40.50.300">
    <property type="entry name" value="P-loop containing nucleotide triphosphate hydrolases"/>
    <property type="match status" value="1"/>
</dbReference>
<dbReference type="PANTHER" id="PTHR11017">
    <property type="entry name" value="LEUCINE-RICH REPEAT-CONTAINING PROTEIN"/>
    <property type="match status" value="1"/>
</dbReference>
<dbReference type="Proteomes" id="UP001603857">
    <property type="component" value="Unassembled WGS sequence"/>
</dbReference>
<dbReference type="PRINTS" id="PR00364">
    <property type="entry name" value="DISEASERSIST"/>
</dbReference>
<dbReference type="Pfam" id="PF00931">
    <property type="entry name" value="NB-ARC"/>
    <property type="match status" value="1"/>
</dbReference>
<dbReference type="InterPro" id="IPR002182">
    <property type="entry name" value="NB-ARC"/>
</dbReference>
<dbReference type="PANTHER" id="PTHR11017:SF243">
    <property type="entry name" value="ADP-RIBOSYL CYCLASE_CYCLIC ADP-RIBOSE HYDROLASE"/>
    <property type="match status" value="1"/>
</dbReference>
<sequence length="168" mass="19368">MGGIGKTTLATVLYDKLSREFEGHCLVANVKEKSEKCENLCEEIFSKLSKKRNHSFEASELHWLLQRKRVFIVLDDVATQEQLEEVIYQFYPLGPGSRVIVTTRYKQIFKLDAEIYPVKKLSHHHSLELCCLTAFEKKQPSIPLALKVMGASLRTKTKEVWESQLNKL</sequence>
<evidence type="ECO:0000313" key="3">
    <source>
        <dbReference type="Proteomes" id="UP001603857"/>
    </source>
</evidence>
<dbReference type="EMBL" id="JBGMDY010000003">
    <property type="protein sequence ID" value="KAL2341827.1"/>
    <property type="molecule type" value="Genomic_DNA"/>
</dbReference>
<reference evidence="2 3" key="1">
    <citation type="submission" date="2024-08" db="EMBL/GenBank/DDBJ databases">
        <title>Insights into the chromosomal genome structure of Flemingia macrophylla.</title>
        <authorList>
            <person name="Ding Y."/>
            <person name="Zhao Y."/>
            <person name="Bi W."/>
            <person name="Wu M."/>
            <person name="Zhao G."/>
            <person name="Gong Y."/>
            <person name="Li W."/>
            <person name="Zhang P."/>
        </authorList>
    </citation>
    <scope>NUCLEOTIDE SEQUENCE [LARGE SCALE GENOMIC DNA]</scope>
    <source>
        <strain evidence="2">DYQJB</strain>
        <tissue evidence="2">Leaf</tissue>
    </source>
</reference>
<keyword evidence="3" id="KW-1185">Reference proteome</keyword>
<dbReference type="InterPro" id="IPR044974">
    <property type="entry name" value="Disease_R_plants"/>
</dbReference>
<accession>A0ABD1N181</accession>
<organism evidence="2 3">
    <name type="scientific">Flemingia macrophylla</name>
    <dbReference type="NCBI Taxonomy" id="520843"/>
    <lineage>
        <taxon>Eukaryota</taxon>
        <taxon>Viridiplantae</taxon>
        <taxon>Streptophyta</taxon>
        <taxon>Embryophyta</taxon>
        <taxon>Tracheophyta</taxon>
        <taxon>Spermatophyta</taxon>
        <taxon>Magnoliopsida</taxon>
        <taxon>eudicotyledons</taxon>
        <taxon>Gunneridae</taxon>
        <taxon>Pentapetalae</taxon>
        <taxon>rosids</taxon>
        <taxon>fabids</taxon>
        <taxon>Fabales</taxon>
        <taxon>Fabaceae</taxon>
        <taxon>Papilionoideae</taxon>
        <taxon>50 kb inversion clade</taxon>
        <taxon>NPAAA clade</taxon>
        <taxon>indigoferoid/millettioid clade</taxon>
        <taxon>Phaseoleae</taxon>
        <taxon>Flemingia</taxon>
    </lineage>
</organism>
<gene>
    <name evidence="2" type="ORF">Fmac_009767</name>
</gene>